<dbReference type="EMBL" id="JAGQLN010000001">
    <property type="protein sequence ID" value="MCA9376369.1"/>
    <property type="molecule type" value="Genomic_DNA"/>
</dbReference>
<evidence type="ECO:0000313" key="2">
    <source>
        <dbReference type="EMBL" id="MCA9376369.1"/>
    </source>
</evidence>
<keyword evidence="2" id="KW-0378">Hydrolase</keyword>
<dbReference type="NCBIfam" id="TIGR00004">
    <property type="entry name" value="Rid family detoxifying hydrolase"/>
    <property type="match status" value="1"/>
</dbReference>
<dbReference type="PANTHER" id="PTHR11803">
    <property type="entry name" value="2-IMINOBUTANOATE/2-IMINOPROPANOATE DEAMINASE RIDA"/>
    <property type="match status" value="1"/>
</dbReference>
<dbReference type="GO" id="GO:0005829">
    <property type="term" value="C:cytosol"/>
    <property type="evidence" value="ECO:0007669"/>
    <property type="project" value="TreeGrafter"/>
</dbReference>
<dbReference type="InterPro" id="IPR006175">
    <property type="entry name" value="YjgF/YER057c/UK114"/>
</dbReference>
<evidence type="ECO:0000256" key="1">
    <source>
        <dbReference type="ARBA" id="ARBA00010552"/>
    </source>
</evidence>
<reference evidence="2" key="1">
    <citation type="submission" date="2020-04" db="EMBL/GenBank/DDBJ databases">
        <authorList>
            <person name="Zhang T."/>
        </authorList>
    </citation>
    <scope>NUCLEOTIDE SEQUENCE</scope>
    <source>
        <strain evidence="2">HKST-UBA17</strain>
    </source>
</reference>
<dbReference type="InterPro" id="IPR035959">
    <property type="entry name" value="RutC-like_sf"/>
</dbReference>
<dbReference type="SUPFAM" id="SSF55298">
    <property type="entry name" value="YjgF-like"/>
    <property type="match status" value="1"/>
</dbReference>
<organism evidence="2 3">
    <name type="scientific">Candidatus Dojkabacteria bacterium</name>
    <dbReference type="NCBI Taxonomy" id="2099670"/>
    <lineage>
        <taxon>Bacteria</taxon>
        <taxon>Candidatus Dojkabacteria</taxon>
    </lineage>
</organism>
<dbReference type="Pfam" id="PF01042">
    <property type="entry name" value="Ribonuc_L-PSP"/>
    <property type="match status" value="1"/>
</dbReference>
<gene>
    <name evidence="2" type="ORF">KC685_00425</name>
</gene>
<accession>A0A955KWS0</accession>
<dbReference type="CDD" id="cd00448">
    <property type="entry name" value="YjgF_YER057c_UK114_family"/>
    <property type="match status" value="1"/>
</dbReference>
<dbReference type="Proteomes" id="UP000741282">
    <property type="component" value="Unassembled WGS sequence"/>
</dbReference>
<dbReference type="Gene3D" id="3.30.1330.40">
    <property type="entry name" value="RutC-like"/>
    <property type="match status" value="1"/>
</dbReference>
<evidence type="ECO:0000313" key="3">
    <source>
        <dbReference type="Proteomes" id="UP000741282"/>
    </source>
</evidence>
<comment type="caution">
    <text evidence="2">The sequence shown here is derived from an EMBL/GenBank/DDBJ whole genome shotgun (WGS) entry which is preliminary data.</text>
</comment>
<comment type="similarity">
    <text evidence="1">Belongs to the RutC family.</text>
</comment>
<reference evidence="2" key="2">
    <citation type="journal article" date="2021" name="Microbiome">
        <title>Successional dynamics and alternative stable states in a saline activated sludge microbial community over 9 years.</title>
        <authorList>
            <person name="Wang Y."/>
            <person name="Ye J."/>
            <person name="Ju F."/>
            <person name="Liu L."/>
            <person name="Boyd J.A."/>
            <person name="Deng Y."/>
            <person name="Parks D.H."/>
            <person name="Jiang X."/>
            <person name="Yin X."/>
            <person name="Woodcroft B.J."/>
            <person name="Tyson G.W."/>
            <person name="Hugenholtz P."/>
            <person name="Polz M.F."/>
            <person name="Zhang T."/>
        </authorList>
    </citation>
    <scope>NUCLEOTIDE SEQUENCE</scope>
    <source>
        <strain evidence="2">HKST-UBA17</strain>
    </source>
</reference>
<sequence>MKKKAISTELAPLATGPFSQAVDAKGLVFTSGQIHLTPSGELLEGTIQEKTHQVLKNLQNILDATRCTFADVVKVSIYVTDMSNYASINEVYATYFKAPFPAREIICVRSLPLGADLEISIIAVKNT</sequence>
<dbReference type="GO" id="GO:0019239">
    <property type="term" value="F:deaminase activity"/>
    <property type="evidence" value="ECO:0007669"/>
    <property type="project" value="TreeGrafter"/>
</dbReference>
<name>A0A955KWS0_9BACT</name>
<protein>
    <submittedName>
        <fullName evidence="2">Rid family detoxifying hydrolase</fullName>
    </submittedName>
</protein>
<dbReference type="InterPro" id="IPR006056">
    <property type="entry name" value="RidA"/>
</dbReference>
<proteinExistence type="inferred from homology"/>
<dbReference type="AlphaFoldDB" id="A0A955KWS0"/>
<dbReference type="PANTHER" id="PTHR11803:SF39">
    <property type="entry name" value="2-IMINOBUTANOATE_2-IMINOPROPANOATE DEAMINASE"/>
    <property type="match status" value="1"/>
</dbReference>
<dbReference type="FunFam" id="3.30.1330.40:FF:000001">
    <property type="entry name" value="L-PSP family endoribonuclease"/>
    <property type="match status" value="1"/>
</dbReference>